<evidence type="ECO:0000256" key="1">
    <source>
        <dbReference type="ARBA" id="ARBA00004308"/>
    </source>
</evidence>
<protein>
    <recommendedName>
        <fullName evidence="8">Protein kinase domain-containing protein</fullName>
    </recommendedName>
</protein>
<dbReference type="PANTHER" id="PTHR24416">
    <property type="entry name" value="TYROSINE-PROTEIN KINASE RECEPTOR"/>
    <property type="match status" value="1"/>
</dbReference>
<dbReference type="GO" id="GO:0012505">
    <property type="term" value="C:endomembrane system"/>
    <property type="evidence" value="ECO:0007669"/>
    <property type="project" value="UniProtKB-SubCell"/>
</dbReference>
<dbReference type="FunFam" id="1.10.510.10:FF:001512">
    <property type="entry name" value="Receptor tyrosine-protein kinase erbB-2"/>
    <property type="match status" value="1"/>
</dbReference>
<evidence type="ECO:0000256" key="4">
    <source>
        <dbReference type="ARBA" id="ARBA00022777"/>
    </source>
</evidence>
<evidence type="ECO:0000256" key="6">
    <source>
        <dbReference type="ARBA" id="ARBA00023136"/>
    </source>
</evidence>
<dbReference type="InterPro" id="IPR000719">
    <property type="entry name" value="Prot_kinase_dom"/>
</dbReference>
<accession>A0A2G9R694</accession>
<evidence type="ECO:0000256" key="3">
    <source>
        <dbReference type="ARBA" id="ARBA00022741"/>
    </source>
</evidence>
<keyword evidence="4" id="KW-0418">Kinase</keyword>
<dbReference type="CDD" id="cd00192">
    <property type="entry name" value="PTKc"/>
    <property type="match status" value="1"/>
</dbReference>
<feature type="non-terminal residue" evidence="9">
    <location>
        <position position="1"/>
    </location>
</feature>
<evidence type="ECO:0000256" key="2">
    <source>
        <dbReference type="ARBA" id="ARBA00022679"/>
    </source>
</evidence>
<keyword evidence="3" id="KW-0547">Nucleotide-binding</keyword>
<keyword evidence="2" id="KW-0808">Transferase</keyword>
<keyword evidence="10" id="KW-1185">Reference proteome</keyword>
<dbReference type="AlphaFoldDB" id="A0A2G9R694"/>
<dbReference type="OrthoDB" id="4062651at2759"/>
<evidence type="ECO:0000256" key="7">
    <source>
        <dbReference type="ARBA" id="ARBA00023137"/>
    </source>
</evidence>
<dbReference type="GO" id="GO:0043235">
    <property type="term" value="C:receptor complex"/>
    <property type="evidence" value="ECO:0007669"/>
    <property type="project" value="TreeGrafter"/>
</dbReference>
<dbReference type="GO" id="GO:0005886">
    <property type="term" value="C:plasma membrane"/>
    <property type="evidence" value="ECO:0007669"/>
    <property type="project" value="TreeGrafter"/>
</dbReference>
<dbReference type="SUPFAM" id="SSF56112">
    <property type="entry name" value="Protein kinase-like (PK-like)"/>
    <property type="match status" value="1"/>
</dbReference>
<sequence length="220" mass="25060">FLERRNVMVGIEILKKLNHKNIIELYALCTTKDPVYIVTEIMEKGDLLSFLRGEEGTHLTNPELLHIADQVADGMAYLEVKSVLHLNLTCSSILVGENLVCKISQFEFAIQKKSDPVSLQSVTVLVQWMPPEVLERGIFYDKTDVWSFGIVLYEIFTLGQTPYTTLKSSEEVHTKVTSGYRLPQPSLCTGDIYSLMLKCWHQDPDSRPSFQEIVESKIFN</sequence>
<evidence type="ECO:0000313" key="10">
    <source>
        <dbReference type="Proteomes" id="UP000228934"/>
    </source>
</evidence>
<evidence type="ECO:0000313" key="9">
    <source>
        <dbReference type="EMBL" id="PIO22773.1"/>
    </source>
</evidence>
<dbReference type="GO" id="GO:0005524">
    <property type="term" value="F:ATP binding"/>
    <property type="evidence" value="ECO:0007669"/>
    <property type="project" value="UniProtKB-KW"/>
</dbReference>
<evidence type="ECO:0000256" key="5">
    <source>
        <dbReference type="ARBA" id="ARBA00022840"/>
    </source>
</evidence>
<dbReference type="GO" id="GO:0007169">
    <property type="term" value="P:cell surface receptor protein tyrosine kinase signaling pathway"/>
    <property type="evidence" value="ECO:0007669"/>
    <property type="project" value="TreeGrafter"/>
</dbReference>
<dbReference type="GO" id="GO:0050793">
    <property type="term" value="P:regulation of developmental process"/>
    <property type="evidence" value="ECO:0007669"/>
    <property type="project" value="UniProtKB-ARBA"/>
</dbReference>
<dbReference type="Pfam" id="PF07714">
    <property type="entry name" value="PK_Tyr_Ser-Thr"/>
    <property type="match status" value="1"/>
</dbReference>
<dbReference type="PRINTS" id="PR00109">
    <property type="entry name" value="TYRKINASE"/>
</dbReference>
<keyword evidence="5" id="KW-0067">ATP-binding</keyword>
<dbReference type="InterPro" id="IPR011009">
    <property type="entry name" value="Kinase-like_dom_sf"/>
</dbReference>
<dbReference type="EMBL" id="KV976981">
    <property type="protein sequence ID" value="PIO22773.1"/>
    <property type="molecule type" value="Genomic_DNA"/>
</dbReference>
<evidence type="ECO:0000259" key="8">
    <source>
        <dbReference type="PROSITE" id="PS50011"/>
    </source>
</evidence>
<dbReference type="InterPro" id="IPR001245">
    <property type="entry name" value="Ser-Thr/Tyr_kinase_cat_dom"/>
</dbReference>
<dbReference type="Proteomes" id="UP000228934">
    <property type="component" value="Unassembled WGS sequence"/>
</dbReference>
<feature type="domain" description="Protein kinase" evidence="8">
    <location>
        <begin position="1"/>
        <end position="219"/>
    </location>
</feature>
<proteinExistence type="predicted"/>
<dbReference type="GO" id="GO:0030182">
    <property type="term" value="P:neuron differentiation"/>
    <property type="evidence" value="ECO:0007669"/>
    <property type="project" value="UniProtKB-ARBA"/>
</dbReference>
<name>A0A2G9R694_AQUCT</name>
<organism evidence="9 10">
    <name type="scientific">Aquarana catesbeiana</name>
    <name type="common">American bullfrog</name>
    <name type="synonym">Rana catesbeiana</name>
    <dbReference type="NCBI Taxonomy" id="8400"/>
    <lineage>
        <taxon>Eukaryota</taxon>
        <taxon>Metazoa</taxon>
        <taxon>Chordata</taxon>
        <taxon>Craniata</taxon>
        <taxon>Vertebrata</taxon>
        <taxon>Euteleostomi</taxon>
        <taxon>Amphibia</taxon>
        <taxon>Batrachia</taxon>
        <taxon>Anura</taxon>
        <taxon>Neobatrachia</taxon>
        <taxon>Ranoidea</taxon>
        <taxon>Ranidae</taxon>
        <taxon>Aquarana</taxon>
    </lineage>
</organism>
<dbReference type="InterPro" id="IPR050122">
    <property type="entry name" value="RTK"/>
</dbReference>
<reference evidence="10" key="1">
    <citation type="journal article" date="2017" name="Nat. Commun.">
        <title>The North American bullfrog draft genome provides insight into hormonal regulation of long noncoding RNA.</title>
        <authorList>
            <person name="Hammond S.A."/>
            <person name="Warren R.L."/>
            <person name="Vandervalk B.P."/>
            <person name="Kucuk E."/>
            <person name="Khan H."/>
            <person name="Gibb E.A."/>
            <person name="Pandoh P."/>
            <person name="Kirk H."/>
            <person name="Zhao Y."/>
            <person name="Jones M."/>
            <person name="Mungall A.J."/>
            <person name="Coope R."/>
            <person name="Pleasance S."/>
            <person name="Moore R.A."/>
            <person name="Holt R.A."/>
            <person name="Round J.M."/>
            <person name="Ohora S."/>
            <person name="Walle B.V."/>
            <person name="Veldhoen N."/>
            <person name="Helbing C.C."/>
            <person name="Birol I."/>
        </authorList>
    </citation>
    <scope>NUCLEOTIDE SEQUENCE [LARGE SCALE GENOMIC DNA]</scope>
</reference>
<keyword evidence="7" id="KW-0829">Tyrosine-protein kinase</keyword>
<dbReference type="Gene3D" id="1.10.510.10">
    <property type="entry name" value="Transferase(Phosphotransferase) domain 1"/>
    <property type="match status" value="1"/>
</dbReference>
<keyword evidence="6" id="KW-0472">Membrane</keyword>
<dbReference type="PIRSF" id="PIRSF000654">
    <property type="entry name" value="Integrin-linked_kinase"/>
    <property type="match status" value="1"/>
</dbReference>
<dbReference type="GO" id="GO:0048468">
    <property type="term" value="P:cell development"/>
    <property type="evidence" value="ECO:0007669"/>
    <property type="project" value="UniProtKB-ARBA"/>
</dbReference>
<gene>
    <name evidence="9" type="ORF">AB205_0219560</name>
</gene>
<dbReference type="GO" id="GO:0004714">
    <property type="term" value="F:transmembrane receptor protein tyrosine kinase activity"/>
    <property type="evidence" value="ECO:0007669"/>
    <property type="project" value="TreeGrafter"/>
</dbReference>
<dbReference type="PANTHER" id="PTHR24416:SF621">
    <property type="entry name" value="TYROSINE KINASE RECEPTOR CAD96CA"/>
    <property type="match status" value="1"/>
</dbReference>
<dbReference type="PROSITE" id="PS50011">
    <property type="entry name" value="PROTEIN_KINASE_DOM"/>
    <property type="match status" value="1"/>
</dbReference>
<comment type="subcellular location">
    <subcellularLocation>
        <location evidence="1">Endomembrane system</location>
    </subcellularLocation>
</comment>